<dbReference type="AlphaFoldDB" id="A0A2H9TK32"/>
<keyword evidence="2" id="KW-0540">Nuclease</keyword>
<dbReference type="InterPro" id="IPR050891">
    <property type="entry name" value="TatD-type_Hydrolase"/>
</dbReference>
<dbReference type="GO" id="GO:0005829">
    <property type="term" value="C:cytosol"/>
    <property type="evidence" value="ECO:0007669"/>
    <property type="project" value="TreeGrafter"/>
</dbReference>
<dbReference type="Pfam" id="PF01026">
    <property type="entry name" value="TatD_DNase"/>
    <property type="match status" value="1"/>
</dbReference>
<dbReference type="Proteomes" id="UP000240830">
    <property type="component" value="Unassembled WGS sequence"/>
</dbReference>
<evidence type="ECO:0000313" key="6">
    <source>
        <dbReference type="Proteomes" id="UP000240830"/>
    </source>
</evidence>
<dbReference type="OrthoDB" id="6079689at2759"/>
<accession>A0A2H9TK32</accession>
<comment type="similarity">
    <text evidence="1">Belongs to the metallo-dependent hydrolases superfamily. TatD-type hydrolase family.</text>
</comment>
<comment type="caution">
    <text evidence="5">The sequence shown here is derived from an EMBL/GenBank/DDBJ whole genome shotgun (WGS) entry which is preliminary data.</text>
</comment>
<dbReference type="PANTHER" id="PTHR10060">
    <property type="entry name" value="TATD FAMILY DEOXYRIBONUCLEASE"/>
    <property type="match status" value="1"/>
</dbReference>
<dbReference type="GO" id="GO:0046872">
    <property type="term" value="F:metal ion binding"/>
    <property type="evidence" value="ECO:0007669"/>
    <property type="project" value="UniProtKB-KW"/>
</dbReference>
<keyword evidence="3" id="KW-0479">Metal-binding</keyword>
<dbReference type="STRING" id="1246581.A0A2H9TK32"/>
<keyword evidence="6" id="KW-1185">Reference proteome</keyword>
<evidence type="ECO:0000256" key="3">
    <source>
        <dbReference type="ARBA" id="ARBA00022723"/>
    </source>
</evidence>
<dbReference type="EMBL" id="MTSL01000142">
    <property type="protein sequence ID" value="PJF18114.1"/>
    <property type="molecule type" value="Genomic_DNA"/>
</dbReference>
<dbReference type="SUPFAM" id="SSF51556">
    <property type="entry name" value="Metallo-dependent hydrolases"/>
    <property type="match status" value="1"/>
</dbReference>
<dbReference type="PANTHER" id="PTHR10060:SF15">
    <property type="entry name" value="DEOXYRIBONUCLEASE TATDN1"/>
    <property type="match status" value="1"/>
</dbReference>
<protein>
    <submittedName>
        <fullName evidence="5">Deoxyribonuclease tatD</fullName>
    </submittedName>
</protein>
<gene>
    <name evidence="5" type="ORF">PSACC_02070</name>
</gene>
<organism evidence="5 6">
    <name type="scientific">Paramicrosporidium saccamoebae</name>
    <dbReference type="NCBI Taxonomy" id="1246581"/>
    <lineage>
        <taxon>Eukaryota</taxon>
        <taxon>Fungi</taxon>
        <taxon>Fungi incertae sedis</taxon>
        <taxon>Cryptomycota</taxon>
        <taxon>Cryptomycota incertae sedis</taxon>
        <taxon>Paramicrosporidium</taxon>
    </lineage>
</organism>
<keyword evidence="4" id="KW-0378">Hydrolase</keyword>
<evidence type="ECO:0000256" key="4">
    <source>
        <dbReference type="ARBA" id="ARBA00022801"/>
    </source>
</evidence>
<dbReference type="InterPro" id="IPR001130">
    <property type="entry name" value="TatD-like"/>
</dbReference>
<dbReference type="GO" id="GO:0008296">
    <property type="term" value="F:3'-5'-DNA exonuclease activity"/>
    <property type="evidence" value="ECO:0007669"/>
    <property type="project" value="TreeGrafter"/>
</dbReference>
<sequence>MDGTTIQVTIFPSSLKTAENLAVVKSIPLDRVMVESDAPWCEIRPSHAGFSHIQTKFKALNKEKHDPEMPVKSRNEPFAARQVLEVLSSLHQQPLESIAELIHTNSTRVFGS</sequence>
<evidence type="ECO:0000256" key="2">
    <source>
        <dbReference type="ARBA" id="ARBA00022722"/>
    </source>
</evidence>
<evidence type="ECO:0000313" key="5">
    <source>
        <dbReference type="EMBL" id="PJF18114.1"/>
    </source>
</evidence>
<reference evidence="5 6" key="1">
    <citation type="submission" date="2016-10" db="EMBL/GenBank/DDBJ databases">
        <title>The genome of Paramicrosporidium saccamoebae is the missing link in understanding Cryptomycota and Microsporidia evolution.</title>
        <authorList>
            <person name="Quandt C.A."/>
            <person name="Beaudet D."/>
            <person name="Corsaro D."/>
            <person name="Michel R."/>
            <person name="Corradi N."/>
            <person name="James T."/>
        </authorList>
    </citation>
    <scope>NUCLEOTIDE SEQUENCE [LARGE SCALE GENOMIC DNA]</scope>
    <source>
        <strain evidence="5 6">KSL3</strain>
    </source>
</reference>
<dbReference type="Gene3D" id="3.20.20.140">
    <property type="entry name" value="Metal-dependent hydrolases"/>
    <property type="match status" value="1"/>
</dbReference>
<proteinExistence type="inferred from homology"/>
<evidence type="ECO:0000256" key="1">
    <source>
        <dbReference type="ARBA" id="ARBA00009275"/>
    </source>
</evidence>
<dbReference type="InterPro" id="IPR032466">
    <property type="entry name" value="Metal_Hydrolase"/>
</dbReference>
<name>A0A2H9TK32_9FUNG</name>